<feature type="domain" description="PABS" evidence="3">
    <location>
        <begin position="1"/>
        <end position="16"/>
    </location>
</feature>
<sequence length="501" mass="55453">MPTLPGGLWSAARASQFAPGLMIPSKWTREAIHIFQTLRQDTPGQITVRTAASYGRRARITESRAGGVQETPAVILPEILISQRIHLCELDSFPQLSLQAMLEILSLNFSNHCDNSIYHPASGTTSIPATTQFAIRPSPDPGTQPRAATSSKWQWMNGQACSDVNGLCRGQGKYAGARDGFIPGLVETQLVSQRLLAMKISLEIMMLAPFLVITKTGSKKALISSRAGLEKRKESRLTSMLCERRKEVFIVIPCDPPKVMKMRPVKSVSEAKVFAIIPRRRRGSPVLLLEPRTGRQDLELLVLLHDQGSMKTLGFLSLTFCIYEIGDLLLLFSPVTPSARPGFFLDDLGPTICPPEAGICVDPSSPLEFDRDCVRPDGSRSGHCLAFMRQPSLRGLWVVSKNEYQLPFSWPCPTVEKSASLCYQKPCKPANKPVAPSLGEQGPCPPEWEQVSKNGACFANDDRNNSRRSQVLAVCQILVTKRLMEQHQSRILMFLLFLIEL</sequence>
<organism evidence="4 5">
    <name type="scientific">Ovis ammon polii</name>
    <dbReference type="NCBI Taxonomy" id="230172"/>
    <lineage>
        <taxon>Eukaryota</taxon>
        <taxon>Metazoa</taxon>
        <taxon>Chordata</taxon>
        <taxon>Craniata</taxon>
        <taxon>Vertebrata</taxon>
        <taxon>Euteleostomi</taxon>
        <taxon>Mammalia</taxon>
        <taxon>Eutheria</taxon>
        <taxon>Laurasiatheria</taxon>
        <taxon>Artiodactyla</taxon>
        <taxon>Ruminantia</taxon>
        <taxon>Pecora</taxon>
        <taxon>Bovidae</taxon>
        <taxon>Caprinae</taxon>
        <taxon>Ovis</taxon>
    </lineage>
</organism>
<keyword evidence="1 2" id="KW-0808">Transferase</keyword>
<evidence type="ECO:0000256" key="2">
    <source>
        <dbReference type="PROSITE-ProRule" id="PRU00354"/>
    </source>
</evidence>
<dbReference type="InterPro" id="IPR030374">
    <property type="entry name" value="PABS"/>
</dbReference>
<reference evidence="4" key="1">
    <citation type="submission" date="2022-03" db="EMBL/GenBank/DDBJ databases">
        <title>Genomic analyses of argali, domestic sheep and their hybrids provide insights into chromosomal evolution, heterosis and genetic basis of agronomic traits.</title>
        <authorList>
            <person name="Li M."/>
        </authorList>
    </citation>
    <scope>NUCLEOTIDE SEQUENCE</scope>
    <source>
        <strain evidence="4">CAU-MHL-2022a</strain>
        <tissue evidence="4">Skin</tissue>
    </source>
</reference>
<dbReference type="GO" id="GO:0006596">
    <property type="term" value="P:polyamine biosynthetic process"/>
    <property type="evidence" value="ECO:0007669"/>
    <property type="project" value="UniProtKB-UniRule"/>
</dbReference>
<comment type="caution">
    <text evidence="4">The sequence shown here is derived from an EMBL/GenBank/DDBJ whole genome shotgun (WGS) entry which is preliminary data.</text>
</comment>
<dbReference type="EMBL" id="JAKZEL010000007">
    <property type="protein sequence ID" value="KAI4542109.1"/>
    <property type="molecule type" value="Genomic_DNA"/>
</dbReference>
<comment type="caution">
    <text evidence="2">Lacks conserved residue(s) required for the propagation of feature annotation.</text>
</comment>
<protein>
    <recommendedName>
        <fullName evidence="3">PABS domain-containing protein</fullName>
    </recommendedName>
</protein>
<keyword evidence="2" id="KW-0620">Polyamine biosynthesis</keyword>
<dbReference type="PROSITE" id="PS51006">
    <property type="entry name" value="PABS_2"/>
    <property type="match status" value="1"/>
</dbReference>
<dbReference type="AlphaFoldDB" id="A0AAD4YBT8"/>
<accession>A0AAD4YBT8</accession>
<evidence type="ECO:0000313" key="4">
    <source>
        <dbReference type="EMBL" id="KAI4542109.1"/>
    </source>
</evidence>
<dbReference type="Proteomes" id="UP001214576">
    <property type="component" value="Unassembled WGS sequence"/>
</dbReference>
<gene>
    <name evidence="4" type="ORF">MG293_007488</name>
</gene>
<proteinExistence type="predicted"/>
<keyword evidence="5" id="KW-1185">Reference proteome</keyword>
<dbReference type="GO" id="GO:0016740">
    <property type="term" value="F:transferase activity"/>
    <property type="evidence" value="ECO:0007669"/>
    <property type="project" value="UniProtKB-UniRule"/>
</dbReference>
<evidence type="ECO:0000259" key="3">
    <source>
        <dbReference type="PROSITE" id="PS51006"/>
    </source>
</evidence>
<evidence type="ECO:0000313" key="5">
    <source>
        <dbReference type="Proteomes" id="UP001214576"/>
    </source>
</evidence>
<evidence type="ECO:0000256" key="1">
    <source>
        <dbReference type="ARBA" id="ARBA00022679"/>
    </source>
</evidence>
<name>A0AAD4YBT8_OVIAM</name>